<dbReference type="RefSeq" id="WP_107952234.1">
    <property type="nucleotide sequence ID" value="NZ_QAYE01000001.1"/>
</dbReference>
<dbReference type="Proteomes" id="UP000244013">
    <property type="component" value="Unassembled WGS sequence"/>
</dbReference>
<dbReference type="Gene3D" id="3.60.21.10">
    <property type="match status" value="1"/>
</dbReference>
<dbReference type="InterPro" id="IPR041796">
    <property type="entry name" value="Mre11_N"/>
</dbReference>
<dbReference type="Pfam" id="PF00149">
    <property type="entry name" value="Metallophos"/>
    <property type="match status" value="1"/>
</dbReference>
<feature type="domain" description="Calcineurin-like phosphoesterase" evidence="2">
    <location>
        <begin position="6"/>
        <end position="200"/>
    </location>
</feature>
<dbReference type="GO" id="GO:0016787">
    <property type="term" value="F:hydrolase activity"/>
    <property type="evidence" value="ECO:0007669"/>
    <property type="project" value="UniProtKB-KW"/>
</dbReference>
<dbReference type="InterPro" id="IPR004843">
    <property type="entry name" value="Calcineurin-like_PHP"/>
</dbReference>
<accession>A0A2T5UCM9</accession>
<dbReference type="InterPro" id="IPR029052">
    <property type="entry name" value="Metallo-depent_PP-like"/>
</dbReference>
<dbReference type="GeneID" id="91004803"/>
<protein>
    <submittedName>
        <fullName evidence="3">Calcineurin-like phosphoesterase family protein</fullName>
    </submittedName>
</protein>
<comment type="caution">
    <text evidence="3">The sequence shown here is derived from an EMBL/GenBank/DDBJ whole genome shotgun (WGS) entry which is preliminary data.</text>
</comment>
<gene>
    <name evidence="3" type="ORF">C8J25_101732</name>
</gene>
<evidence type="ECO:0000256" key="1">
    <source>
        <dbReference type="ARBA" id="ARBA00022801"/>
    </source>
</evidence>
<keyword evidence="1" id="KW-0378">Hydrolase</keyword>
<dbReference type="OrthoDB" id="9773856at2"/>
<dbReference type="SUPFAM" id="SSF56300">
    <property type="entry name" value="Metallo-dependent phosphatases"/>
    <property type="match status" value="1"/>
</dbReference>
<dbReference type="CDD" id="cd00840">
    <property type="entry name" value="MPP_Mre11_N"/>
    <property type="match status" value="1"/>
</dbReference>
<evidence type="ECO:0000259" key="2">
    <source>
        <dbReference type="Pfam" id="PF00149"/>
    </source>
</evidence>
<sequence>MAGNLTFIHAADIHLDSPLHGLSRSDEAFSRLVRGATRKAFSNVVDLAIEEGAAFVVIAGDLYDGAWKDQSTGQFAIAQLARLTRAGIRSVIAFGNHDAESRVTRHLTAPEGVYKLKSAKCESVRFDDLGVVVHGRSYKEAATTENIASTYCPPAPGMLNVALLHTALDGHEGHANYAPCSLGELQAAGHDYWALGHVHDHAVRSDHPHVVFAGNTQGRHIRETGAKGAVVVRVEEGAIVHVEHRATDEVRWAHARVDAIGAADPMEALAAIQAQLRPAVLGADGRPLAARVSITVDGPLAQRLRADPTWFEAEVRGHAAGVSDALWIERVKIIANDAVLPTGLPPELLEMLTQALDDPDCLRAIENAIAPLTAKLPAEIGDPDTAPLLASARSRDGAALIRAAKALVEARLGEGAH</sequence>
<proteinExistence type="predicted"/>
<dbReference type="PANTHER" id="PTHR30337:SF7">
    <property type="entry name" value="PHOSPHOESTERASE"/>
    <property type="match status" value="1"/>
</dbReference>
<evidence type="ECO:0000313" key="3">
    <source>
        <dbReference type="EMBL" id="PTW49224.1"/>
    </source>
</evidence>
<organism evidence="3 4">
    <name type="scientific">Sphingomonas faeni</name>
    <dbReference type="NCBI Taxonomy" id="185950"/>
    <lineage>
        <taxon>Bacteria</taxon>
        <taxon>Pseudomonadati</taxon>
        <taxon>Pseudomonadota</taxon>
        <taxon>Alphaproteobacteria</taxon>
        <taxon>Sphingomonadales</taxon>
        <taxon>Sphingomonadaceae</taxon>
        <taxon>Sphingomonas</taxon>
    </lineage>
</organism>
<reference evidence="3 4" key="1">
    <citation type="submission" date="2018-04" db="EMBL/GenBank/DDBJ databases">
        <title>Genomic Encyclopedia of Type Strains, Phase III (KMG-III): the genomes of soil and plant-associated and newly described type strains.</title>
        <authorList>
            <person name="Whitman W."/>
        </authorList>
    </citation>
    <scope>NUCLEOTIDE SEQUENCE [LARGE SCALE GENOMIC DNA]</scope>
    <source>
        <strain evidence="3 4">MA-olki</strain>
    </source>
</reference>
<name>A0A2T5UCM9_9SPHN</name>
<dbReference type="PANTHER" id="PTHR30337">
    <property type="entry name" value="COMPONENT OF ATP-DEPENDENT DSDNA EXONUCLEASE"/>
    <property type="match status" value="1"/>
</dbReference>
<dbReference type="EMBL" id="QAYE01000001">
    <property type="protein sequence ID" value="PTW49224.1"/>
    <property type="molecule type" value="Genomic_DNA"/>
</dbReference>
<dbReference type="AlphaFoldDB" id="A0A2T5UCM9"/>
<evidence type="ECO:0000313" key="4">
    <source>
        <dbReference type="Proteomes" id="UP000244013"/>
    </source>
</evidence>
<dbReference type="InterPro" id="IPR050535">
    <property type="entry name" value="DNA_Repair-Maintenance_Comp"/>
</dbReference>